<dbReference type="RefSeq" id="WP_282588650.1">
    <property type="nucleotide sequence ID" value="NZ_JAMOIM010000045.1"/>
</dbReference>
<sequence length="78" mass="8374">MSEVMAGHGRGPDKRLFPPQPAGMGGLLCPLMLPLRVMVGELRAEVMVRALPRLALQFIVGRWLMLGHGWSPASGSAP</sequence>
<comment type="caution">
    <text evidence="1">The sequence shown here is derived from an EMBL/GenBank/DDBJ whole genome shotgun (WGS) entry which is preliminary data.</text>
</comment>
<gene>
    <name evidence="1" type="ORF">M8523_30595</name>
</gene>
<dbReference type="EMBL" id="JAMOIM010000045">
    <property type="protein sequence ID" value="MCW6512274.1"/>
    <property type="molecule type" value="Genomic_DNA"/>
</dbReference>
<evidence type="ECO:0000313" key="2">
    <source>
        <dbReference type="Proteomes" id="UP001165667"/>
    </source>
</evidence>
<protein>
    <submittedName>
        <fullName evidence="1">Uncharacterized protein</fullName>
    </submittedName>
</protein>
<accession>A0AA42CM39</accession>
<organism evidence="1 2">
    <name type="scientific">Lichenifustis flavocetrariae</name>
    <dbReference type="NCBI Taxonomy" id="2949735"/>
    <lineage>
        <taxon>Bacteria</taxon>
        <taxon>Pseudomonadati</taxon>
        <taxon>Pseudomonadota</taxon>
        <taxon>Alphaproteobacteria</taxon>
        <taxon>Hyphomicrobiales</taxon>
        <taxon>Lichenihabitantaceae</taxon>
        <taxon>Lichenifustis</taxon>
    </lineage>
</organism>
<reference evidence="1" key="1">
    <citation type="submission" date="2022-05" db="EMBL/GenBank/DDBJ databases">
        <authorList>
            <person name="Pankratov T."/>
        </authorList>
    </citation>
    <scope>NUCLEOTIDE SEQUENCE</scope>
    <source>
        <strain evidence="1">BP6-180914</strain>
    </source>
</reference>
<evidence type="ECO:0000313" key="1">
    <source>
        <dbReference type="EMBL" id="MCW6512274.1"/>
    </source>
</evidence>
<keyword evidence="2" id="KW-1185">Reference proteome</keyword>
<dbReference type="AlphaFoldDB" id="A0AA42CM39"/>
<name>A0AA42CM39_9HYPH</name>
<dbReference type="Proteomes" id="UP001165667">
    <property type="component" value="Unassembled WGS sequence"/>
</dbReference>
<proteinExistence type="predicted"/>